<feature type="chain" id="PRO_5040830546" evidence="6">
    <location>
        <begin position="21"/>
        <end position="391"/>
    </location>
</feature>
<dbReference type="PANTHER" id="PTHR12151:SF25">
    <property type="entry name" value="LINALOOL DEHYDRATASE_ISOMERASE DOMAIN-CONTAINING PROTEIN"/>
    <property type="match status" value="1"/>
</dbReference>
<evidence type="ECO:0000259" key="7">
    <source>
        <dbReference type="PROSITE" id="PS51352"/>
    </source>
</evidence>
<evidence type="ECO:0000256" key="6">
    <source>
        <dbReference type="SAM" id="SignalP"/>
    </source>
</evidence>
<dbReference type="Proteomes" id="UP000032866">
    <property type="component" value="Chromosome 1"/>
</dbReference>
<name>A0A9W3P9R6_BURCE</name>
<evidence type="ECO:0000256" key="1">
    <source>
        <dbReference type="ARBA" id="ARBA00010996"/>
    </source>
</evidence>
<reference evidence="8 9" key="1">
    <citation type="journal article" date="2012" name="J. Bacteriol.">
        <title>Complete Genome Sequence of Burkholderia sp. Strain GG4, a Betaproteobacterium That Reduces 3-Oxo-N-Acylhomoserine Lactones and Produces Different N-Acylhomoserine Lactones.</title>
        <authorList>
            <person name="Hong K.W."/>
            <person name="Koh C.L."/>
            <person name="Sam C.K."/>
            <person name="Yin W.F."/>
            <person name="Chan K.G."/>
        </authorList>
    </citation>
    <scope>NUCLEOTIDE SEQUENCE [LARGE SCALE GENOMIC DNA]</scope>
    <source>
        <strain evidence="8 9">GG4</strain>
    </source>
</reference>
<comment type="similarity">
    <text evidence="1">Belongs to the SCO1/2 family.</text>
</comment>
<evidence type="ECO:0000256" key="5">
    <source>
        <dbReference type="SAM" id="MobiDB-lite"/>
    </source>
</evidence>
<dbReference type="Gene3D" id="3.40.30.10">
    <property type="entry name" value="Glutaredoxin"/>
    <property type="match status" value="1"/>
</dbReference>
<evidence type="ECO:0000256" key="2">
    <source>
        <dbReference type="ARBA" id="ARBA00023008"/>
    </source>
</evidence>
<accession>A0A9W3P9R6</accession>
<dbReference type="InterPro" id="IPR013766">
    <property type="entry name" value="Thioredoxin_domain"/>
</dbReference>
<evidence type="ECO:0000256" key="4">
    <source>
        <dbReference type="PIRSR" id="PIRSR603782-2"/>
    </source>
</evidence>
<gene>
    <name evidence="8" type="ORF">GEM_2302</name>
</gene>
<feature type="binding site" evidence="3">
    <location>
        <position position="276"/>
    </location>
    <ligand>
        <name>Cu cation</name>
        <dbReference type="ChEBI" id="CHEBI:23378"/>
    </ligand>
</feature>
<sequence length="391" mass="40445">MNRIARSTMGAFVVAGVALAATPAWCAPDGSVLENAGGVAAENAAANANVTENAAPDGGNSLMGHDMQNGVENPASNAADSAATHAAEQAAEPAAESMMQHAAEQATEPAPEPVMQHAAEQAMEPATEPPMQPAAEQAMEPATEPAMQSAVGQATEHATEPAMQPAAEQATEPAAEPAMPPTEPATGSPAAPVPAAPAGNAADKAEAHMTEGATAVAGMHMHHAVTPGTVHTMVQYAVPSVQLVRDDGQAVSLAKELDDGRPVILTFIYTSCTTICPMISQTLEQLQGELGADRSKVHIMSISIDPEADTPERLRTYAARFGAGPEWQHYTGTVDASVAAQRAFNVYRGDKMNHTPVTFVRAAPGQPWLRIDGFATPTELLAAYRDVVASN</sequence>
<dbReference type="EMBL" id="CP003774">
    <property type="protein sequence ID" value="AFQ48715.1"/>
    <property type="molecule type" value="Genomic_DNA"/>
</dbReference>
<keyword evidence="6" id="KW-0732">Signal</keyword>
<proteinExistence type="inferred from homology"/>
<feature type="compositionally biased region" description="Low complexity" evidence="5">
    <location>
        <begin position="75"/>
        <end position="109"/>
    </location>
</feature>
<feature type="domain" description="Thioredoxin" evidence="7">
    <location>
        <begin position="232"/>
        <end position="389"/>
    </location>
</feature>
<keyword evidence="2 3" id="KW-0186">Copper</keyword>
<keyword evidence="3" id="KW-0479">Metal-binding</keyword>
<feature type="signal peptide" evidence="6">
    <location>
        <begin position="1"/>
        <end position="20"/>
    </location>
</feature>
<feature type="binding site" evidence="3">
    <location>
        <position position="272"/>
    </location>
    <ligand>
        <name>Cu cation</name>
        <dbReference type="ChEBI" id="CHEBI:23378"/>
    </ligand>
</feature>
<dbReference type="KEGG" id="bct:GEM_2302"/>
<dbReference type="InterPro" id="IPR003782">
    <property type="entry name" value="SCO1/SenC"/>
</dbReference>
<keyword evidence="4" id="KW-1015">Disulfide bond</keyword>
<evidence type="ECO:0000313" key="9">
    <source>
        <dbReference type="Proteomes" id="UP000032866"/>
    </source>
</evidence>
<dbReference type="Pfam" id="PF02630">
    <property type="entry name" value="SCO1-SenC"/>
    <property type="match status" value="1"/>
</dbReference>
<dbReference type="GO" id="GO:0046872">
    <property type="term" value="F:metal ion binding"/>
    <property type="evidence" value="ECO:0007669"/>
    <property type="project" value="UniProtKB-KW"/>
</dbReference>
<organism evidence="8 9">
    <name type="scientific">Burkholderia cepacia GG4</name>
    <dbReference type="NCBI Taxonomy" id="1009846"/>
    <lineage>
        <taxon>Bacteria</taxon>
        <taxon>Pseudomonadati</taxon>
        <taxon>Pseudomonadota</taxon>
        <taxon>Betaproteobacteria</taxon>
        <taxon>Burkholderiales</taxon>
        <taxon>Burkholderiaceae</taxon>
        <taxon>Burkholderia</taxon>
        <taxon>Burkholderia cepacia complex</taxon>
    </lineage>
</organism>
<dbReference type="PANTHER" id="PTHR12151">
    <property type="entry name" value="ELECTRON TRANSPORT PROTIN SCO1/SENC FAMILY MEMBER"/>
    <property type="match status" value="1"/>
</dbReference>
<evidence type="ECO:0000256" key="3">
    <source>
        <dbReference type="PIRSR" id="PIRSR603782-1"/>
    </source>
</evidence>
<feature type="disulfide bond" description="Redox-active" evidence="4">
    <location>
        <begin position="272"/>
        <end position="276"/>
    </location>
</feature>
<dbReference type="SUPFAM" id="SSF52833">
    <property type="entry name" value="Thioredoxin-like"/>
    <property type="match status" value="1"/>
</dbReference>
<feature type="compositionally biased region" description="Low complexity" evidence="5">
    <location>
        <begin position="160"/>
        <end position="177"/>
    </location>
</feature>
<dbReference type="InterPro" id="IPR036249">
    <property type="entry name" value="Thioredoxin-like_sf"/>
</dbReference>
<feature type="region of interest" description="Disordered" evidence="5">
    <location>
        <begin position="51"/>
        <end position="207"/>
    </location>
</feature>
<dbReference type="AlphaFoldDB" id="A0A9W3P9R6"/>
<dbReference type="CDD" id="cd02968">
    <property type="entry name" value="SCO"/>
    <property type="match status" value="1"/>
</dbReference>
<dbReference type="PROSITE" id="PS51352">
    <property type="entry name" value="THIOREDOXIN_2"/>
    <property type="match status" value="1"/>
</dbReference>
<evidence type="ECO:0000313" key="8">
    <source>
        <dbReference type="EMBL" id="AFQ48715.1"/>
    </source>
</evidence>
<protein>
    <submittedName>
        <fullName evidence="8">Sco1 family protein</fullName>
    </submittedName>
</protein>